<protein>
    <submittedName>
        <fullName evidence="1">Uncharacterized protein</fullName>
    </submittedName>
</protein>
<comment type="caution">
    <text evidence="1">The sequence shown here is derived from an EMBL/GenBank/DDBJ whole genome shotgun (WGS) entry which is preliminary data.</text>
</comment>
<keyword evidence="2" id="KW-1185">Reference proteome</keyword>
<evidence type="ECO:0000313" key="2">
    <source>
        <dbReference type="Proteomes" id="UP001139311"/>
    </source>
</evidence>
<gene>
    <name evidence="1" type="ORF">LHA35_19305</name>
</gene>
<organism evidence="1 2">
    <name type="scientific">Roseicella aerolata</name>
    <dbReference type="NCBI Taxonomy" id="2883479"/>
    <lineage>
        <taxon>Bacteria</taxon>
        <taxon>Pseudomonadati</taxon>
        <taxon>Pseudomonadota</taxon>
        <taxon>Alphaproteobacteria</taxon>
        <taxon>Acetobacterales</taxon>
        <taxon>Roseomonadaceae</taxon>
        <taxon>Roseicella</taxon>
    </lineage>
</organism>
<evidence type="ECO:0000313" key="1">
    <source>
        <dbReference type="EMBL" id="MCB4823881.1"/>
    </source>
</evidence>
<reference evidence="1" key="1">
    <citation type="submission" date="2021-10" db="EMBL/GenBank/DDBJ databases">
        <title>Roseicella aerolatum sp. nov., isolated from aerosols of e-waste dismantling site.</title>
        <authorList>
            <person name="Qin T."/>
        </authorList>
    </citation>
    <scope>NUCLEOTIDE SEQUENCE</scope>
    <source>
        <strain evidence="1">GB24</strain>
    </source>
</reference>
<name>A0A9X1IFJ1_9PROT</name>
<dbReference type="Proteomes" id="UP001139311">
    <property type="component" value="Unassembled WGS sequence"/>
</dbReference>
<sequence length="47" mass="5215">MKLDTAPRAEPLRHFMPAELRAFGQAAACVRRMAGTPDRRRDPHAAA</sequence>
<dbReference type="RefSeq" id="WP_226611142.1">
    <property type="nucleotide sequence ID" value="NZ_JAJAQI010000033.1"/>
</dbReference>
<accession>A0A9X1IFJ1</accession>
<dbReference type="EMBL" id="JAJAQI010000033">
    <property type="protein sequence ID" value="MCB4823881.1"/>
    <property type="molecule type" value="Genomic_DNA"/>
</dbReference>
<dbReference type="AlphaFoldDB" id="A0A9X1IFJ1"/>
<proteinExistence type="predicted"/>